<dbReference type="GeneID" id="60323345"/>
<organism evidence="1 2">
    <name type="scientific">Mycobacterium phage Amohnition</name>
    <dbReference type="NCBI Taxonomy" id="2015874"/>
    <lineage>
        <taxon>Viruses</taxon>
        <taxon>Duplodnaviria</taxon>
        <taxon>Heunggongvirae</taxon>
        <taxon>Uroviricota</taxon>
        <taxon>Caudoviricetes</taxon>
        <taxon>Weiservirinae</taxon>
        <taxon>Amginevirus</taxon>
        <taxon>Amginevirus amohnition</taxon>
    </lineage>
</organism>
<reference evidence="1 2" key="1">
    <citation type="submission" date="2017-05" db="EMBL/GenBank/DDBJ databases">
        <authorList>
            <person name="Paudel S."/>
            <person name="Amoh N.Y."/>
            <person name="Buchser W.J."/>
            <person name="Forsyth M.H."/>
            <person name="Saha M.S."/>
            <person name="Stoner T.H."/>
            <person name="Garlena R.A."/>
            <person name="Russell D.A."/>
            <person name="Pope W.H."/>
            <person name="Jacobs-Sera D."/>
            <person name="Hatfull G.F."/>
        </authorList>
    </citation>
    <scope>NUCLEOTIDE SEQUENCE [LARGE SCALE GENOMIC DNA]</scope>
</reference>
<proteinExistence type="predicted"/>
<evidence type="ECO:0000313" key="1">
    <source>
        <dbReference type="EMBL" id="ASR86318.1"/>
    </source>
</evidence>
<name>A0A222ZP74_9CAUD</name>
<dbReference type="Proteomes" id="UP000224432">
    <property type="component" value="Segment"/>
</dbReference>
<accession>A0A222ZP74</accession>
<dbReference type="KEGG" id="vg:60323345"/>
<protein>
    <submittedName>
        <fullName evidence="1">Uncharacterized protein</fullName>
    </submittedName>
</protein>
<evidence type="ECO:0000313" key="2">
    <source>
        <dbReference type="Proteomes" id="UP000224432"/>
    </source>
</evidence>
<gene>
    <name evidence="1" type="primary">38</name>
    <name evidence="1" type="ORF">SEA_AMOHNITION_38</name>
</gene>
<sequence>MTLQRKPEVIKPFAFTGAAILAEARAAALAERRRLDAKQHARRSPK</sequence>
<dbReference type="EMBL" id="MF140398">
    <property type="protein sequence ID" value="ASR86318.1"/>
    <property type="molecule type" value="Genomic_DNA"/>
</dbReference>
<keyword evidence="2" id="KW-1185">Reference proteome</keyword>
<dbReference type="RefSeq" id="YP_009951902.1">
    <property type="nucleotide sequence ID" value="NC_051606.1"/>
</dbReference>